<feature type="transmembrane region" description="Helical" evidence="11">
    <location>
        <begin position="27"/>
        <end position="55"/>
    </location>
</feature>
<dbReference type="InterPro" id="IPR036390">
    <property type="entry name" value="WH_DNA-bd_sf"/>
</dbReference>
<evidence type="ECO:0000256" key="10">
    <source>
        <dbReference type="PROSITE-ProRule" id="PRU00089"/>
    </source>
</evidence>
<dbReference type="AlphaFoldDB" id="A0A183G4E0"/>
<reference evidence="15" key="2">
    <citation type="submission" date="2019-09" db="UniProtKB">
        <authorList>
            <consortium name="WormBaseParasite"/>
        </authorList>
    </citation>
    <scope>IDENTIFICATION</scope>
</reference>
<keyword evidence="3" id="KW-0479">Metal-binding</keyword>
<dbReference type="CDD" id="cd20065">
    <property type="entry name" value="FH_FOXP2"/>
    <property type="match status" value="1"/>
</dbReference>
<keyword evidence="4" id="KW-0863">Zinc-finger</keyword>
<dbReference type="GO" id="GO:0005634">
    <property type="term" value="C:nucleus"/>
    <property type="evidence" value="ECO:0007669"/>
    <property type="project" value="UniProtKB-SubCell"/>
</dbReference>
<dbReference type="OrthoDB" id="5830876at2759"/>
<evidence type="ECO:0000259" key="12">
    <source>
        <dbReference type="PROSITE" id="PS50039"/>
    </source>
</evidence>
<protein>
    <submittedName>
        <fullName evidence="15">Fork-head domain-containing protein</fullName>
    </submittedName>
</protein>
<dbReference type="InterPro" id="IPR050998">
    <property type="entry name" value="FOXP"/>
</dbReference>
<gene>
    <name evidence="13" type="ORF">HPBE_LOCUS16380</name>
</gene>
<feature type="DNA-binding region" description="Fork-head" evidence="10">
    <location>
        <begin position="139"/>
        <end position="214"/>
    </location>
</feature>
<keyword evidence="9 10" id="KW-0539">Nucleus</keyword>
<name>A0A183G4E0_HELPZ</name>
<keyword evidence="6" id="KW-0805">Transcription regulation</keyword>
<sequence>MVTCCLPPRLSASLSWRAFSRSQSSSFILFVLWLFSLLSLTVVAPLIFNFLPILLGLPNYSCLFQSLPSVSLSISEAATTPLSIPAPSVVSSEGSPNSTDIHSQKTFVPRRSRISDKSVLPISADIARNREFYRSNDVRPPYTYASLIRQAIMESPECQLTLNEIYTWFTETFAYFRRNAATWKNAVRHNLSLHKCFQRVEQNVKGAVWTVDDSEFYRRRPQRTAATRSQPNTPLPEEVELARGAVRSAEVRFAESARIYNVYSEYGAALRSSATINQGLRVLKNADSAASHSVGETRSVLQYRSGTALSFLKILITCVAYWQILPRRAAWRRKYNFSLRNSHGIT</sequence>
<keyword evidence="11" id="KW-1133">Transmembrane helix</keyword>
<dbReference type="GO" id="GO:0000978">
    <property type="term" value="F:RNA polymerase II cis-regulatory region sequence-specific DNA binding"/>
    <property type="evidence" value="ECO:0007669"/>
    <property type="project" value="TreeGrafter"/>
</dbReference>
<dbReference type="Pfam" id="PF00250">
    <property type="entry name" value="Forkhead"/>
    <property type="match status" value="1"/>
</dbReference>
<dbReference type="GO" id="GO:0008270">
    <property type="term" value="F:zinc ion binding"/>
    <property type="evidence" value="ECO:0007669"/>
    <property type="project" value="UniProtKB-KW"/>
</dbReference>
<keyword evidence="11" id="KW-0812">Transmembrane</keyword>
<dbReference type="EMBL" id="UZAH01029388">
    <property type="protein sequence ID" value="VDP05786.1"/>
    <property type="molecule type" value="Genomic_DNA"/>
</dbReference>
<comment type="subcellular location">
    <subcellularLocation>
        <location evidence="1 10">Nucleus</location>
    </subcellularLocation>
</comment>
<evidence type="ECO:0000256" key="11">
    <source>
        <dbReference type="SAM" id="Phobius"/>
    </source>
</evidence>
<keyword evidence="7 10" id="KW-0238">DNA-binding</keyword>
<evidence type="ECO:0000256" key="9">
    <source>
        <dbReference type="ARBA" id="ARBA00023242"/>
    </source>
</evidence>
<dbReference type="PROSITE" id="PS00658">
    <property type="entry name" value="FORK_HEAD_2"/>
    <property type="match status" value="1"/>
</dbReference>
<dbReference type="GO" id="GO:0000981">
    <property type="term" value="F:DNA-binding transcription factor activity, RNA polymerase II-specific"/>
    <property type="evidence" value="ECO:0007669"/>
    <property type="project" value="TreeGrafter"/>
</dbReference>
<evidence type="ECO:0000313" key="15">
    <source>
        <dbReference type="WBParaSite" id="HPBE_0001638101-mRNA-1"/>
    </source>
</evidence>
<dbReference type="PROSITE" id="PS50039">
    <property type="entry name" value="FORK_HEAD_3"/>
    <property type="match status" value="1"/>
</dbReference>
<dbReference type="PANTHER" id="PTHR45796">
    <property type="entry name" value="FORKHEAD BOX P, ISOFORM C"/>
    <property type="match status" value="1"/>
</dbReference>
<reference evidence="13 14" key="1">
    <citation type="submission" date="2018-11" db="EMBL/GenBank/DDBJ databases">
        <authorList>
            <consortium name="Pathogen Informatics"/>
        </authorList>
    </citation>
    <scope>NUCLEOTIDE SEQUENCE [LARGE SCALE GENOMIC DNA]</scope>
</reference>
<dbReference type="WBParaSite" id="HPBE_0001638101-mRNA-1">
    <property type="protein sequence ID" value="HPBE_0001638101-mRNA-1"/>
    <property type="gene ID" value="HPBE_0001638101"/>
</dbReference>
<dbReference type="FunFam" id="1.10.10.10:FF:000010">
    <property type="entry name" value="Forkhead box P2 isoform B"/>
    <property type="match status" value="1"/>
</dbReference>
<organism evidence="14 15">
    <name type="scientific">Heligmosomoides polygyrus</name>
    <name type="common">Parasitic roundworm</name>
    <dbReference type="NCBI Taxonomy" id="6339"/>
    <lineage>
        <taxon>Eukaryota</taxon>
        <taxon>Metazoa</taxon>
        <taxon>Ecdysozoa</taxon>
        <taxon>Nematoda</taxon>
        <taxon>Chromadorea</taxon>
        <taxon>Rhabditida</taxon>
        <taxon>Rhabditina</taxon>
        <taxon>Rhabditomorpha</taxon>
        <taxon>Strongyloidea</taxon>
        <taxon>Heligmosomidae</taxon>
        <taxon>Heligmosomoides</taxon>
    </lineage>
</organism>
<evidence type="ECO:0000256" key="4">
    <source>
        <dbReference type="ARBA" id="ARBA00022771"/>
    </source>
</evidence>
<evidence type="ECO:0000256" key="8">
    <source>
        <dbReference type="ARBA" id="ARBA00023163"/>
    </source>
</evidence>
<evidence type="ECO:0000313" key="13">
    <source>
        <dbReference type="EMBL" id="VDP05786.1"/>
    </source>
</evidence>
<proteinExistence type="predicted"/>
<evidence type="ECO:0000256" key="1">
    <source>
        <dbReference type="ARBA" id="ARBA00004123"/>
    </source>
</evidence>
<dbReference type="Gene3D" id="1.10.10.10">
    <property type="entry name" value="Winged helix-like DNA-binding domain superfamily/Winged helix DNA-binding domain"/>
    <property type="match status" value="1"/>
</dbReference>
<evidence type="ECO:0000256" key="5">
    <source>
        <dbReference type="ARBA" id="ARBA00022833"/>
    </source>
</evidence>
<evidence type="ECO:0000256" key="6">
    <source>
        <dbReference type="ARBA" id="ARBA00023015"/>
    </source>
</evidence>
<dbReference type="InterPro" id="IPR047412">
    <property type="entry name" value="FH_FOXP1_P2"/>
</dbReference>
<keyword evidence="11" id="KW-0472">Membrane</keyword>
<dbReference type="PANTHER" id="PTHR45796:SF4">
    <property type="entry name" value="FORKHEAD BOX P, ISOFORM C"/>
    <property type="match status" value="1"/>
</dbReference>
<keyword evidence="5" id="KW-0862">Zinc</keyword>
<dbReference type="SMART" id="SM00339">
    <property type="entry name" value="FH"/>
    <property type="match status" value="1"/>
</dbReference>
<keyword evidence="8" id="KW-0804">Transcription</keyword>
<evidence type="ECO:0000313" key="14">
    <source>
        <dbReference type="Proteomes" id="UP000050761"/>
    </source>
</evidence>
<dbReference type="SUPFAM" id="SSF46785">
    <property type="entry name" value="Winged helix' DNA-binding domain"/>
    <property type="match status" value="1"/>
</dbReference>
<accession>A0A3P8EF76</accession>
<evidence type="ECO:0000256" key="3">
    <source>
        <dbReference type="ARBA" id="ARBA00022723"/>
    </source>
</evidence>
<dbReference type="InterPro" id="IPR030456">
    <property type="entry name" value="TF_fork_head_CS_2"/>
</dbReference>
<evidence type="ECO:0000256" key="2">
    <source>
        <dbReference type="ARBA" id="ARBA00022491"/>
    </source>
</evidence>
<accession>A0A183G4E0</accession>
<dbReference type="PRINTS" id="PR00053">
    <property type="entry name" value="FORKHEAD"/>
</dbReference>
<dbReference type="InterPro" id="IPR036388">
    <property type="entry name" value="WH-like_DNA-bd_sf"/>
</dbReference>
<keyword evidence="14" id="KW-1185">Reference proteome</keyword>
<dbReference type="Proteomes" id="UP000050761">
    <property type="component" value="Unassembled WGS sequence"/>
</dbReference>
<keyword evidence="2" id="KW-0678">Repressor</keyword>
<feature type="domain" description="Fork-head" evidence="12">
    <location>
        <begin position="139"/>
        <end position="214"/>
    </location>
</feature>
<evidence type="ECO:0000256" key="7">
    <source>
        <dbReference type="ARBA" id="ARBA00023125"/>
    </source>
</evidence>
<dbReference type="InterPro" id="IPR001766">
    <property type="entry name" value="Fork_head_dom"/>
</dbReference>